<accession>A0A1V3KW76</accession>
<dbReference type="Proteomes" id="UP000188573">
    <property type="component" value="Unassembled WGS sequence"/>
</dbReference>
<evidence type="ECO:0000256" key="1">
    <source>
        <dbReference type="SAM" id="Phobius"/>
    </source>
</evidence>
<keyword evidence="3" id="KW-1185">Reference proteome</keyword>
<feature type="transmembrane region" description="Helical" evidence="1">
    <location>
        <begin position="36"/>
        <end position="56"/>
    </location>
</feature>
<organism evidence="2 3">
    <name type="scientific">Rodentibacter ratti</name>
    <dbReference type="NCBI Taxonomy" id="1906745"/>
    <lineage>
        <taxon>Bacteria</taxon>
        <taxon>Pseudomonadati</taxon>
        <taxon>Pseudomonadota</taxon>
        <taxon>Gammaproteobacteria</taxon>
        <taxon>Pasteurellales</taxon>
        <taxon>Pasteurellaceae</taxon>
        <taxon>Rodentibacter</taxon>
    </lineage>
</organism>
<feature type="transmembrane region" description="Helical" evidence="1">
    <location>
        <begin position="6"/>
        <end position="24"/>
    </location>
</feature>
<gene>
    <name evidence="2" type="ORF">BKG92_07485</name>
</gene>
<sequence length="59" mass="6770">MDVALMLISLLSSIISLIGLAWFRPLKQQQKVVKKTIYFFLILGFSASILHVYLYSGFF</sequence>
<dbReference type="EMBL" id="MLAG01000037">
    <property type="protein sequence ID" value="OOF81956.1"/>
    <property type="molecule type" value="Genomic_DNA"/>
</dbReference>
<name>A0A1V3KW76_9PAST</name>
<protein>
    <submittedName>
        <fullName evidence="2">Uncharacterized protein</fullName>
    </submittedName>
</protein>
<keyword evidence="1" id="KW-1133">Transmembrane helix</keyword>
<keyword evidence="1" id="KW-0472">Membrane</keyword>
<keyword evidence="1" id="KW-0812">Transmembrane</keyword>
<comment type="caution">
    <text evidence="2">The sequence shown here is derived from an EMBL/GenBank/DDBJ whole genome shotgun (WGS) entry which is preliminary data.</text>
</comment>
<dbReference type="RefSeq" id="WP_077496948.1">
    <property type="nucleotide sequence ID" value="NZ_MLAG01000037.1"/>
</dbReference>
<dbReference type="AlphaFoldDB" id="A0A1V3KW76"/>
<evidence type="ECO:0000313" key="3">
    <source>
        <dbReference type="Proteomes" id="UP000188573"/>
    </source>
</evidence>
<proteinExistence type="predicted"/>
<evidence type="ECO:0000313" key="2">
    <source>
        <dbReference type="EMBL" id="OOF81956.1"/>
    </source>
</evidence>
<reference evidence="2 3" key="1">
    <citation type="submission" date="2016-10" db="EMBL/GenBank/DDBJ databases">
        <title>Rodentibacter gen. nov. and new species.</title>
        <authorList>
            <person name="Christensen H."/>
        </authorList>
    </citation>
    <scope>NUCLEOTIDE SEQUENCE [LARGE SCALE GENOMIC DNA]</scope>
    <source>
        <strain evidence="2 3">Ac81</strain>
    </source>
</reference>